<dbReference type="Pfam" id="PF05987">
    <property type="entry name" value="DUF898"/>
    <property type="match status" value="1"/>
</dbReference>
<accession>A0A1H5YC65</accession>
<dbReference type="EMBL" id="FNUZ01000003">
    <property type="protein sequence ID" value="SEG21564.1"/>
    <property type="molecule type" value="Genomic_DNA"/>
</dbReference>
<gene>
    <name evidence="2" type="ORF">SAMN04488045_2016</name>
</gene>
<keyword evidence="1" id="KW-0812">Transmembrane</keyword>
<dbReference type="RefSeq" id="WP_103910365.1">
    <property type="nucleotide sequence ID" value="NZ_FNUZ01000003.1"/>
</dbReference>
<dbReference type="OrthoDB" id="7462354at2"/>
<feature type="transmembrane region" description="Helical" evidence="1">
    <location>
        <begin position="293"/>
        <end position="318"/>
    </location>
</feature>
<keyword evidence="1" id="KW-1133">Transmembrane helix</keyword>
<organism evidence="2 3">
    <name type="scientific">Thalassococcus halodurans</name>
    <dbReference type="NCBI Taxonomy" id="373675"/>
    <lineage>
        <taxon>Bacteria</taxon>
        <taxon>Pseudomonadati</taxon>
        <taxon>Pseudomonadota</taxon>
        <taxon>Alphaproteobacteria</taxon>
        <taxon>Rhodobacterales</taxon>
        <taxon>Roseobacteraceae</taxon>
        <taxon>Thalassococcus</taxon>
    </lineage>
</organism>
<evidence type="ECO:0000313" key="3">
    <source>
        <dbReference type="Proteomes" id="UP000236752"/>
    </source>
</evidence>
<keyword evidence="3" id="KW-1185">Reference proteome</keyword>
<feature type="transmembrane region" description="Helical" evidence="1">
    <location>
        <begin position="75"/>
        <end position="99"/>
    </location>
</feature>
<feature type="transmembrane region" description="Helical" evidence="1">
    <location>
        <begin position="24"/>
        <end position="45"/>
    </location>
</feature>
<keyword evidence="1" id="KW-0472">Membrane</keyword>
<dbReference type="Proteomes" id="UP000236752">
    <property type="component" value="Unassembled WGS sequence"/>
</dbReference>
<reference evidence="2 3" key="1">
    <citation type="submission" date="2016-10" db="EMBL/GenBank/DDBJ databases">
        <authorList>
            <person name="de Groot N.N."/>
        </authorList>
    </citation>
    <scope>NUCLEOTIDE SEQUENCE [LARGE SCALE GENOMIC DNA]</scope>
    <source>
        <strain evidence="2 3">DSM 26915</strain>
    </source>
</reference>
<evidence type="ECO:0000313" key="2">
    <source>
        <dbReference type="EMBL" id="SEG21564.1"/>
    </source>
</evidence>
<evidence type="ECO:0008006" key="4">
    <source>
        <dbReference type="Google" id="ProtNLM"/>
    </source>
</evidence>
<feature type="transmembrane region" description="Helical" evidence="1">
    <location>
        <begin position="217"/>
        <end position="236"/>
    </location>
</feature>
<dbReference type="AlphaFoldDB" id="A0A1H5YC65"/>
<feature type="transmembrane region" description="Helical" evidence="1">
    <location>
        <begin position="119"/>
        <end position="140"/>
    </location>
</feature>
<dbReference type="InterPro" id="IPR010295">
    <property type="entry name" value="DUF898"/>
</dbReference>
<sequence length="401" mass="43920">MTSPLTGSASGDLNVNYNGTKKEMFGLAFKTGMLTIVTFGIYRFWQKTRLRRYIWSRANVGGDTFEYTGTGLEKLLGFLVAIVFLAVYLGIIQMVLFFFGMNIMVDPENASPAQVIGQILAIYISFFAVLPFLLFAVYRARRYKLARTRWRGIRFAMEKGAWGYVWRAIGHGLLTLVTLGIMLPRQTYYLEKYMTDRSHFGSAKFEQTGEWKKLYPAMKHIAIGLVILVGAVAAGVSGSGALAGILGFVGYVWLIIGSIYYSVHSFKYLTNNKTLEDVRFNADPSTGTVISKAILGAIIITAIMAAAALIFGLVMGLFGAFAQEGGSPVILIFIGLVGYLTLLVLAQALSLVFITQPILAHYIDTLTVLNPDGLNMIHQREADSNLDADGFADALDIGGAI</sequence>
<evidence type="ECO:0000256" key="1">
    <source>
        <dbReference type="SAM" id="Phobius"/>
    </source>
</evidence>
<feature type="transmembrane region" description="Helical" evidence="1">
    <location>
        <begin position="330"/>
        <end position="354"/>
    </location>
</feature>
<protein>
    <recommendedName>
        <fullName evidence="4">DUF898 domain-containing protein</fullName>
    </recommendedName>
</protein>
<feature type="transmembrane region" description="Helical" evidence="1">
    <location>
        <begin position="243"/>
        <end position="263"/>
    </location>
</feature>
<proteinExistence type="predicted"/>
<name>A0A1H5YC65_9RHOB</name>